<protein>
    <submittedName>
        <fullName evidence="2">Uncharacterized protein</fullName>
    </submittedName>
</protein>
<keyword evidence="3" id="KW-1185">Reference proteome</keyword>
<name>A0AAF0CAV8_9GAMM</name>
<evidence type="ECO:0000313" key="2">
    <source>
        <dbReference type="EMBL" id="WDE06735.1"/>
    </source>
</evidence>
<dbReference type="Proteomes" id="UP000032352">
    <property type="component" value="Chromosome"/>
</dbReference>
<dbReference type="EMBL" id="CP059733">
    <property type="protein sequence ID" value="WDE06735.1"/>
    <property type="molecule type" value="Genomic_DNA"/>
</dbReference>
<feature type="transmembrane region" description="Helical" evidence="1">
    <location>
        <begin position="6"/>
        <end position="26"/>
    </location>
</feature>
<keyword evidence="1" id="KW-1133">Transmembrane helix</keyword>
<reference evidence="2 3" key="1">
    <citation type="journal article" date="2015" name="Genome Announc.">
        <title>Draft Genome Sequences of Marine Isolates of Thalassomonas viridans and Thalassomonas actiniarum.</title>
        <authorList>
            <person name="Olonade I."/>
            <person name="van Zyl L.J."/>
            <person name="Trindade M."/>
        </authorList>
    </citation>
    <scope>NUCLEOTIDE SEQUENCE [LARGE SCALE GENOMIC DNA]</scope>
    <source>
        <strain evidence="2 3">XOM25</strain>
    </source>
</reference>
<evidence type="ECO:0000313" key="3">
    <source>
        <dbReference type="Proteomes" id="UP000032352"/>
    </source>
</evidence>
<sequence length="249" mass="27345">MLTKHIYILGICAAALIGMLIIAATMEQSELAPVKTVDTQITLPAAGQPTIDSSTLLAIEDALHSIQDAVPALKSVVAQNQQANDKRIKAIEENIRQLKLAVQHSEDTTEQAAATEPQVFSPEQEQALAQERALAQVAAFDQALDEEVRDEGWAAEMESMISYASQGELYQGSKIGSPSCKSSFCRFEAFHDGMDSQDNFELIRRELPNSYHMQHFDTGGGSSRTVMYVIRQGEEMKNIIFNTLNPGAR</sequence>
<keyword evidence="1" id="KW-0812">Transmembrane</keyword>
<proteinExistence type="predicted"/>
<organism evidence="2 3">
    <name type="scientific">Thalassomonas viridans</name>
    <dbReference type="NCBI Taxonomy" id="137584"/>
    <lineage>
        <taxon>Bacteria</taxon>
        <taxon>Pseudomonadati</taxon>
        <taxon>Pseudomonadota</taxon>
        <taxon>Gammaproteobacteria</taxon>
        <taxon>Alteromonadales</taxon>
        <taxon>Colwelliaceae</taxon>
        <taxon>Thalassomonas</taxon>
    </lineage>
</organism>
<dbReference type="AlphaFoldDB" id="A0AAF0CAV8"/>
<keyword evidence="1" id="KW-0472">Membrane</keyword>
<dbReference type="RefSeq" id="WP_044841903.1">
    <property type="nucleotide sequence ID" value="NZ_CP059733.1"/>
</dbReference>
<accession>A0AAF0CAV8</accession>
<evidence type="ECO:0000256" key="1">
    <source>
        <dbReference type="SAM" id="Phobius"/>
    </source>
</evidence>
<gene>
    <name evidence="2" type="ORF">SG34_007475</name>
</gene>
<reference evidence="2 3" key="2">
    <citation type="journal article" date="2022" name="Mar. Drugs">
        <title>Bioassay-Guided Fractionation Leads to the Detection of Cholic Acid Generated by the Rare Thalassomonas sp.</title>
        <authorList>
            <person name="Pheiffer F."/>
            <person name="Schneider Y.K."/>
            <person name="Hansen E.H."/>
            <person name="Andersen J.H."/>
            <person name="Isaksson J."/>
            <person name="Busche T."/>
            <person name="R C."/>
            <person name="Kalinowski J."/>
            <person name="Zyl L.V."/>
            <person name="Trindade M."/>
        </authorList>
    </citation>
    <scope>NUCLEOTIDE SEQUENCE [LARGE SCALE GENOMIC DNA]</scope>
    <source>
        <strain evidence="2 3">XOM25</strain>
    </source>
</reference>
<dbReference type="KEGG" id="tvd:SG34_007475"/>